<keyword evidence="4" id="KW-0418">Kinase</keyword>
<name>X0WRX6_9ZZZZ</name>
<evidence type="ECO:0000259" key="6">
    <source>
        <dbReference type="PROSITE" id="PS50011"/>
    </source>
</evidence>
<proteinExistence type="predicted"/>
<dbReference type="GO" id="GO:0005524">
    <property type="term" value="F:ATP binding"/>
    <property type="evidence" value="ECO:0007669"/>
    <property type="project" value="UniProtKB-KW"/>
</dbReference>
<dbReference type="PROSITE" id="PS00108">
    <property type="entry name" value="PROTEIN_KINASE_ST"/>
    <property type="match status" value="1"/>
</dbReference>
<evidence type="ECO:0000313" key="7">
    <source>
        <dbReference type="EMBL" id="GAG15436.1"/>
    </source>
</evidence>
<feature type="non-terminal residue" evidence="7">
    <location>
        <position position="258"/>
    </location>
</feature>
<reference evidence="7" key="1">
    <citation type="journal article" date="2014" name="Front. Microbiol.">
        <title>High frequency of phylogenetically diverse reductive dehalogenase-homologous genes in deep subseafloor sedimentary metagenomes.</title>
        <authorList>
            <person name="Kawai M."/>
            <person name="Futagami T."/>
            <person name="Toyoda A."/>
            <person name="Takaki Y."/>
            <person name="Nishi S."/>
            <person name="Hori S."/>
            <person name="Arai W."/>
            <person name="Tsubouchi T."/>
            <person name="Morono Y."/>
            <person name="Uchiyama I."/>
            <person name="Ito T."/>
            <person name="Fujiyama A."/>
            <person name="Inagaki F."/>
            <person name="Takami H."/>
        </authorList>
    </citation>
    <scope>NUCLEOTIDE SEQUENCE</scope>
    <source>
        <strain evidence="7">Expedition CK06-06</strain>
    </source>
</reference>
<accession>X0WRX6</accession>
<keyword evidence="3" id="KW-0547">Nucleotide-binding</keyword>
<protein>
    <recommendedName>
        <fullName evidence="1">non-specific serine/threonine protein kinase</fullName>
        <ecNumber evidence="1">2.7.11.1</ecNumber>
    </recommendedName>
</protein>
<dbReference type="PANTHER" id="PTHR43671">
    <property type="entry name" value="SERINE/THREONINE-PROTEIN KINASE NEK"/>
    <property type="match status" value="1"/>
</dbReference>
<evidence type="ECO:0000256" key="2">
    <source>
        <dbReference type="ARBA" id="ARBA00022679"/>
    </source>
</evidence>
<feature type="non-terminal residue" evidence="7">
    <location>
        <position position="1"/>
    </location>
</feature>
<evidence type="ECO:0000256" key="3">
    <source>
        <dbReference type="ARBA" id="ARBA00022741"/>
    </source>
</evidence>
<gene>
    <name evidence="7" type="ORF">S01H1_54171</name>
</gene>
<evidence type="ECO:0000256" key="5">
    <source>
        <dbReference type="ARBA" id="ARBA00022840"/>
    </source>
</evidence>
<dbReference type="InterPro" id="IPR008271">
    <property type="entry name" value="Ser/Thr_kinase_AS"/>
</dbReference>
<dbReference type="InterPro" id="IPR050660">
    <property type="entry name" value="NEK_Ser/Thr_kinase"/>
</dbReference>
<dbReference type="PROSITE" id="PS50011">
    <property type="entry name" value="PROTEIN_KINASE_DOM"/>
    <property type="match status" value="1"/>
</dbReference>
<dbReference type="InterPro" id="IPR011009">
    <property type="entry name" value="Kinase-like_dom_sf"/>
</dbReference>
<evidence type="ECO:0000256" key="4">
    <source>
        <dbReference type="ARBA" id="ARBA00022777"/>
    </source>
</evidence>
<comment type="caution">
    <text evidence="7">The sequence shown here is derived from an EMBL/GenBank/DDBJ whole genome shotgun (WGS) entry which is preliminary data.</text>
</comment>
<dbReference type="EMBL" id="BARS01035131">
    <property type="protein sequence ID" value="GAG15436.1"/>
    <property type="molecule type" value="Genomic_DNA"/>
</dbReference>
<dbReference type="PANTHER" id="PTHR43671:SF13">
    <property type="entry name" value="SERINE_THREONINE-PROTEIN KINASE NEK2"/>
    <property type="match status" value="1"/>
</dbReference>
<dbReference type="SMART" id="SM00220">
    <property type="entry name" value="S_TKc"/>
    <property type="match status" value="1"/>
</dbReference>
<dbReference type="Pfam" id="PF00069">
    <property type="entry name" value="Pkinase"/>
    <property type="match status" value="1"/>
</dbReference>
<sequence length="258" mass="28056">LNIGTQIADGLAKAHAAGIVHRDLKPENIMVTSDGFVKILDFGLAKLMPEPAEVDSEMTTLTKGTQPGVVMGTVGYMSSEQAAGRPADYRSDQFALGLILYEMATGKMAFRRDTVAQTLAAIIEDEPEPLSNLSPGLPPQLCVVVERCLAKLAEERYDSTRDLARDLRSLSEDFPSRRLAREKGLEKPIDSLAVLPLVDLRHEPGEEYFTDGMTEALITDLAKIGALKVISRTSAMLYKGTDKPLQVIAEELDVDAVV</sequence>
<keyword evidence="2" id="KW-0808">Transferase</keyword>
<dbReference type="EC" id="2.7.11.1" evidence="1"/>
<dbReference type="GO" id="GO:0004674">
    <property type="term" value="F:protein serine/threonine kinase activity"/>
    <property type="evidence" value="ECO:0007669"/>
    <property type="project" value="UniProtKB-EC"/>
</dbReference>
<dbReference type="CDD" id="cd14014">
    <property type="entry name" value="STKc_PknB_like"/>
    <property type="match status" value="1"/>
</dbReference>
<keyword evidence="5" id="KW-0067">ATP-binding</keyword>
<dbReference type="Gene3D" id="1.10.510.10">
    <property type="entry name" value="Transferase(Phosphotransferase) domain 1"/>
    <property type="match status" value="1"/>
</dbReference>
<organism evidence="7">
    <name type="scientific">marine sediment metagenome</name>
    <dbReference type="NCBI Taxonomy" id="412755"/>
    <lineage>
        <taxon>unclassified sequences</taxon>
        <taxon>metagenomes</taxon>
        <taxon>ecological metagenomes</taxon>
    </lineage>
</organism>
<dbReference type="AlphaFoldDB" id="X0WRX6"/>
<dbReference type="InterPro" id="IPR000719">
    <property type="entry name" value="Prot_kinase_dom"/>
</dbReference>
<feature type="domain" description="Protein kinase" evidence="6">
    <location>
        <begin position="1"/>
        <end position="170"/>
    </location>
</feature>
<dbReference type="SUPFAM" id="SSF56112">
    <property type="entry name" value="Protein kinase-like (PK-like)"/>
    <property type="match status" value="1"/>
</dbReference>
<evidence type="ECO:0000256" key="1">
    <source>
        <dbReference type="ARBA" id="ARBA00012513"/>
    </source>
</evidence>